<feature type="transmembrane region" description="Helical" evidence="1">
    <location>
        <begin position="140"/>
        <end position="159"/>
    </location>
</feature>
<dbReference type="OrthoDB" id="1683589at2"/>
<name>A0A562QL87_9BACI</name>
<dbReference type="InterPro" id="IPR021338">
    <property type="entry name" value="DUF2953"/>
</dbReference>
<sequence length="209" mass="24051">MGWLIGILIILVVLFVLLMVTKLKIKIDYQHNQDNDLLEVNLSLWGMRVFKFKAPLIKIDEDSASLVVKEEEKIGNKNIKKTETITPQTIIDGIRRLKDFLLHIIGFHRIVKHFLQRVSVYDFKWYTDIGVGNAAYSAQLAGVVWSLKGSIIGLVAHYMKMKQMPKLNVQPRFQEVVSYTSFSCMLSFRIGHAIIAGLMLIKHWKKIPK</sequence>
<gene>
    <name evidence="2" type="ORF">IQ10_01655</name>
</gene>
<feature type="transmembrane region" description="Helical" evidence="1">
    <location>
        <begin position="179"/>
        <end position="201"/>
    </location>
</feature>
<dbReference type="Pfam" id="PF11167">
    <property type="entry name" value="DUF2953"/>
    <property type="match status" value="1"/>
</dbReference>
<keyword evidence="1" id="KW-1133">Transmembrane helix</keyword>
<comment type="caution">
    <text evidence="2">The sequence shown here is derived from an EMBL/GenBank/DDBJ whole genome shotgun (WGS) entry which is preliminary data.</text>
</comment>
<evidence type="ECO:0000256" key="1">
    <source>
        <dbReference type="SAM" id="Phobius"/>
    </source>
</evidence>
<protein>
    <recommendedName>
        <fullName evidence="4">DUF2953 family protein</fullName>
    </recommendedName>
</protein>
<evidence type="ECO:0000313" key="2">
    <source>
        <dbReference type="EMBL" id="TWI56960.1"/>
    </source>
</evidence>
<reference evidence="2 3" key="1">
    <citation type="journal article" date="2015" name="Stand. Genomic Sci.">
        <title>Genomic Encyclopedia of Bacterial and Archaeal Type Strains, Phase III: the genomes of soil and plant-associated and newly described type strains.</title>
        <authorList>
            <person name="Whitman W.B."/>
            <person name="Woyke T."/>
            <person name="Klenk H.P."/>
            <person name="Zhou Y."/>
            <person name="Lilburn T.G."/>
            <person name="Beck B.J."/>
            <person name="De Vos P."/>
            <person name="Vandamme P."/>
            <person name="Eisen J.A."/>
            <person name="Garrity G."/>
            <person name="Hugenholtz P."/>
            <person name="Kyrpides N.C."/>
        </authorList>
    </citation>
    <scope>NUCLEOTIDE SEQUENCE [LARGE SCALE GENOMIC DNA]</scope>
    <source>
        <strain evidence="2 3">CGMCC 1.10116</strain>
    </source>
</reference>
<evidence type="ECO:0000313" key="3">
    <source>
        <dbReference type="Proteomes" id="UP000315711"/>
    </source>
</evidence>
<keyword evidence="1" id="KW-0472">Membrane</keyword>
<keyword evidence="1" id="KW-0812">Transmembrane</keyword>
<keyword evidence="3" id="KW-1185">Reference proteome</keyword>
<feature type="transmembrane region" description="Helical" evidence="1">
    <location>
        <begin position="6"/>
        <end position="23"/>
    </location>
</feature>
<accession>A0A562QL87</accession>
<dbReference type="AlphaFoldDB" id="A0A562QL87"/>
<evidence type="ECO:0008006" key="4">
    <source>
        <dbReference type="Google" id="ProtNLM"/>
    </source>
</evidence>
<dbReference type="EMBL" id="VLKZ01000004">
    <property type="protein sequence ID" value="TWI56960.1"/>
    <property type="molecule type" value="Genomic_DNA"/>
</dbReference>
<dbReference type="Proteomes" id="UP000315711">
    <property type="component" value="Unassembled WGS sequence"/>
</dbReference>
<organism evidence="2 3">
    <name type="scientific">Halalkalibacter nanhaiisediminis</name>
    <dbReference type="NCBI Taxonomy" id="688079"/>
    <lineage>
        <taxon>Bacteria</taxon>
        <taxon>Bacillati</taxon>
        <taxon>Bacillota</taxon>
        <taxon>Bacilli</taxon>
        <taxon>Bacillales</taxon>
        <taxon>Bacillaceae</taxon>
        <taxon>Halalkalibacter</taxon>
    </lineage>
</organism>
<dbReference type="RefSeq" id="WP_144449989.1">
    <property type="nucleotide sequence ID" value="NZ_VLKZ01000004.1"/>
</dbReference>
<proteinExistence type="predicted"/>